<dbReference type="Gene3D" id="3.40.50.300">
    <property type="entry name" value="P-loop containing nucleotide triphosphate hydrolases"/>
    <property type="match status" value="1"/>
</dbReference>
<keyword evidence="2" id="KW-1185">Reference proteome</keyword>
<protein>
    <submittedName>
        <fullName evidence="1">ATP/GTP-binding protein</fullName>
    </submittedName>
</protein>
<accession>A0A101TD04</accession>
<dbReference type="InterPro" id="IPR027417">
    <property type="entry name" value="P-loop_NTPase"/>
</dbReference>
<evidence type="ECO:0000313" key="1">
    <source>
        <dbReference type="EMBL" id="KUN90054.1"/>
    </source>
</evidence>
<sequence>MSKPTAVLLIGITGSGKTHLAQALAAMGLVRLSVDEEVHRLHGRYGVDYPEHGYFEREAPAVETVRAQLTEHLRAGRAVVLDHGLWRRSDREEWKKTVRAAGGLPLLVYLPASREELLRRLAARNQRKDANALIVTPEALDDFFARFEPPTEDEGAVITYNGDAEVIRSMIR</sequence>
<dbReference type="SUPFAM" id="SSF52540">
    <property type="entry name" value="P-loop containing nucleoside triphosphate hydrolases"/>
    <property type="match status" value="1"/>
</dbReference>
<dbReference type="EMBL" id="LMWX01000003">
    <property type="protein sequence ID" value="KUN90054.1"/>
    <property type="molecule type" value="Genomic_DNA"/>
</dbReference>
<dbReference type="Pfam" id="PF13671">
    <property type="entry name" value="AAA_33"/>
    <property type="match status" value="1"/>
</dbReference>
<dbReference type="AlphaFoldDB" id="A0A101TD04"/>
<dbReference type="OrthoDB" id="2639622at2"/>
<reference evidence="1 2" key="1">
    <citation type="submission" date="2015-10" db="EMBL/GenBank/DDBJ databases">
        <title>Draft genome sequence of Streptomyces bungoensis DSM 41781, type strain for the species Streptomyces bungoensis.</title>
        <authorList>
            <person name="Ruckert C."/>
            <person name="Winkler A."/>
            <person name="Kalinowski J."/>
            <person name="Kampfer P."/>
            <person name="Glaeser S."/>
        </authorList>
    </citation>
    <scope>NUCLEOTIDE SEQUENCE [LARGE SCALE GENOMIC DNA]</scope>
    <source>
        <strain evidence="1 2">DSM 41781</strain>
    </source>
</reference>
<dbReference type="Proteomes" id="UP000053024">
    <property type="component" value="Unassembled WGS sequence"/>
</dbReference>
<dbReference type="PRINTS" id="PR01100">
    <property type="entry name" value="SHIKIMTKNASE"/>
</dbReference>
<gene>
    <name evidence="1" type="ORF">AQJ66_03135</name>
</gene>
<dbReference type="STRING" id="285568.AQJ66_03135"/>
<dbReference type="RefSeq" id="WP_061915948.1">
    <property type="nucleotide sequence ID" value="NZ_KQ948851.1"/>
</dbReference>
<organism evidence="1 2">
    <name type="scientific">Streptomyces bungoensis</name>
    <dbReference type="NCBI Taxonomy" id="285568"/>
    <lineage>
        <taxon>Bacteria</taxon>
        <taxon>Bacillati</taxon>
        <taxon>Actinomycetota</taxon>
        <taxon>Actinomycetes</taxon>
        <taxon>Kitasatosporales</taxon>
        <taxon>Streptomycetaceae</taxon>
        <taxon>Streptomyces</taxon>
    </lineage>
</organism>
<comment type="caution">
    <text evidence="1">The sequence shown here is derived from an EMBL/GenBank/DDBJ whole genome shotgun (WGS) entry which is preliminary data.</text>
</comment>
<proteinExistence type="predicted"/>
<evidence type="ECO:0000313" key="2">
    <source>
        <dbReference type="Proteomes" id="UP000053024"/>
    </source>
</evidence>
<name>A0A101TD04_9ACTN</name>